<protein>
    <submittedName>
        <fullName evidence="1">Uncharacterized protein</fullName>
    </submittedName>
</protein>
<dbReference type="Proteomes" id="UP000075881">
    <property type="component" value="Unassembled WGS sequence"/>
</dbReference>
<reference evidence="1" key="2">
    <citation type="submission" date="2020-05" db="UniProtKB">
        <authorList>
            <consortium name="EnsemblMetazoa"/>
        </authorList>
    </citation>
    <scope>IDENTIFICATION</scope>
    <source>
        <strain evidence="1">ACHKN1017</strain>
    </source>
</reference>
<dbReference type="AlphaFoldDB" id="A0A182KHY6"/>
<reference evidence="2" key="1">
    <citation type="submission" date="2013-03" db="EMBL/GenBank/DDBJ databases">
        <title>The Genome Sequence of Anopheles christyi ACHKN1017.</title>
        <authorList>
            <consortium name="The Broad Institute Genomics Platform"/>
            <person name="Neafsey D.E."/>
            <person name="Besansky N."/>
            <person name="Walker B."/>
            <person name="Young S.K."/>
            <person name="Zeng Q."/>
            <person name="Gargeya S."/>
            <person name="Fitzgerald M."/>
            <person name="Haas B."/>
            <person name="Abouelleil A."/>
            <person name="Allen A.W."/>
            <person name="Alvarado L."/>
            <person name="Arachchi H.M."/>
            <person name="Berlin A.M."/>
            <person name="Chapman S.B."/>
            <person name="Gainer-Dewar J."/>
            <person name="Goldberg J."/>
            <person name="Griggs A."/>
            <person name="Gujja S."/>
            <person name="Hansen M."/>
            <person name="Howarth C."/>
            <person name="Imamovic A."/>
            <person name="Ireland A."/>
            <person name="Larimer J."/>
            <person name="McCowan C."/>
            <person name="Murphy C."/>
            <person name="Pearson M."/>
            <person name="Poon T.W."/>
            <person name="Priest M."/>
            <person name="Roberts A."/>
            <person name="Saif S."/>
            <person name="Shea T."/>
            <person name="Sisk P."/>
            <person name="Sykes S."/>
            <person name="Wortman J."/>
            <person name="Nusbaum C."/>
            <person name="Birren B."/>
        </authorList>
    </citation>
    <scope>NUCLEOTIDE SEQUENCE [LARGE SCALE GENOMIC DNA]</scope>
    <source>
        <strain evidence="2">ACHKN1017</strain>
    </source>
</reference>
<accession>A0A182KHY6</accession>
<dbReference type="EnsemblMetazoa" id="ACHR014090-RA">
    <property type="protein sequence ID" value="ACHR014090-PA"/>
    <property type="gene ID" value="ACHR014090"/>
</dbReference>
<dbReference type="VEuPathDB" id="VectorBase:ACHR014090"/>
<name>A0A182KHY6_9DIPT</name>
<proteinExistence type="predicted"/>
<sequence length="84" mass="8684">MNAEQSGVTVSMVVCGRTVHPVVPVKHVRVESRIHAFAGGRSGMGCDRGGSGVTMSFDGTFTVVPSGSLARPPAVSLANVRQCE</sequence>
<evidence type="ECO:0000313" key="2">
    <source>
        <dbReference type="Proteomes" id="UP000075881"/>
    </source>
</evidence>
<organism evidence="1 2">
    <name type="scientific">Anopheles christyi</name>
    <dbReference type="NCBI Taxonomy" id="43041"/>
    <lineage>
        <taxon>Eukaryota</taxon>
        <taxon>Metazoa</taxon>
        <taxon>Ecdysozoa</taxon>
        <taxon>Arthropoda</taxon>
        <taxon>Hexapoda</taxon>
        <taxon>Insecta</taxon>
        <taxon>Pterygota</taxon>
        <taxon>Neoptera</taxon>
        <taxon>Endopterygota</taxon>
        <taxon>Diptera</taxon>
        <taxon>Nematocera</taxon>
        <taxon>Culicoidea</taxon>
        <taxon>Culicidae</taxon>
        <taxon>Anophelinae</taxon>
        <taxon>Anopheles</taxon>
    </lineage>
</organism>
<keyword evidence="2" id="KW-1185">Reference proteome</keyword>
<evidence type="ECO:0000313" key="1">
    <source>
        <dbReference type="EnsemblMetazoa" id="ACHR014090-PA"/>
    </source>
</evidence>